<dbReference type="InterPro" id="IPR016024">
    <property type="entry name" value="ARM-type_fold"/>
</dbReference>
<evidence type="ECO:0000313" key="1">
    <source>
        <dbReference type="EMBL" id="EAY07755.1"/>
    </source>
</evidence>
<proteinExistence type="predicted"/>
<dbReference type="VEuPathDB" id="TrichDB:TVAGG3_0077320"/>
<name>A2EHR5_TRIV3</name>
<sequence>MLNDRTILSLLTVLKLTDEEIITRCLKALLAILDAAEKSGVKDNFVESFVEEEGEQAINECYENFEDNDVICQLIDFIMEKIGFTKDES</sequence>
<dbReference type="SUPFAM" id="SSF48371">
    <property type="entry name" value="ARM repeat"/>
    <property type="match status" value="1"/>
</dbReference>
<gene>
    <name evidence="1" type="ORF">TVAG_000390</name>
</gene>
<dbReference type="InParanoid" id="A2EHR5"/>
<organism evidence="1 2">
    <name type="scientific">Trichomonas vaginalis (strain ATCC PRA-98 / G3)</name>
    <dbReference type="NCBI Taxonomy" id="412133"/>
    <lineage>
        <taxon>Eukaryota</taxon>
        <taxon>Metamonada</taxon>
        <taxon>Parabasalia</taxon>
        <taxon>Trichomonadida</taxon>
        <taxon>Trichomonadidae</taxon>
        <taxon>Trichomonas</taxon>
    </lineage>
</organism>
<keyword evidence="2" id="KW-1185">Reference proteome</keyword>
<dbReference type="Gene3D" id="1.25.10.10">
    <property type="entry name" value="Leucine-rich Repeat Variant"/>
    <property type="match status" value="1"/>
</dbReference>
<reference evidence="1" key="2">
    <citation type="journal article" date="2007" name="Science">
        <title>Draft genome sequence of the sexually transmitted pathogen Trichomonas vaginalis.</title>
        <authorList>
            <person name="Carlton J.M."/>
            <person name="Hirt R.P."/>
            <person name="Silva J.C."/>
            <person name="Delcher A.L."/>
            <person name="Schatz M."/>
            <person name="Zhao Q."/>
            <person name="Wortman J.R."/>
            <person name="Bidwell S.L."/>
            <person name="Alsmark U.C.M."/>
            <person name="Besteiro S."/>
            <person name="Sicheritz-Ponten T."/>
            <person name="Noel C.J."/>
            <person name="Dacks J.B."/>
            <person name="Foster P.G."/>
            <person name="Simillion C."/>
            <person name="Van de Peer Y."/>
            <person name="Miranda-Saavedra D."/>
            <person name="Barton G.J."/>
            <person name="Westrop G.D."/>
            <person name="Mueller S."/>
            <person name="Dessi D."/>
            <person name="Fiori P.L."/>
            <person name="Ren Q."/>
            <person name="Paulsen I."/>
            <person name="Zhang H."/>
            <person name="Bastida-Corcuera F.D."/>
            <person name="Simoes-Barbosa A."/>
            <person name="Brown M.T."/>
            <person name="Hayes R.D."/>
            <person name="Mukherjee M."/>
            <person name="Okumura C.Y."/>
            <person name="Schneider R."/>
            <person name="Smith A.J."/>
            <person name="Vanacova S."/>
            <person name="Villalvazo M."/>
            <person name="Haas B.J."/>
            <person name="Pertea M."/>
            <person name="Feldblyum T.V."/>
            <person name="Utterback T.R."/>
            <person name="Shu C.L."/>
            <person name="Osoegawa K."/>
            <person name="de Jong P.J."/>
            <person name="Hrdy I."/>
            <person name="Horvathova L."/>
            <person name="Zubacova Z."/>
            <person name="Dolezal P."/>
            <person name="Malik S.B."/>
            <person name="Logsdon J.M. Jr."/>
            <person name="Henze K."/>
            <person name="Gupta A."/>
            <person name="Wang C.C."/>
            <person name="Dunne R.L."/>
            <person name="Upcroft J.A."/>
            <person name="Upcroft P."/>
            <person name="White O."/>
            <person name="Salzberg S.L."/>
            <person name="Tang P."/>
            <person name="Chiu C.-H."/>
            <person name="Lee Y.-S."/>
            <person name="Embley T.M."/>
            <person name="Coombs G.H."/>
            <person name="Mottram J.C."/>
            <person name="Tachezy J."/>
            <person name="Fraser-Liggett C.M."/>
            <person name="Johnson P.J."/>
        </authorList>
    </citation>
    <scope>NUCLEOTIDE SEQUENCE [LARGE SCALE GENOMIC DNA]</scope>
    <source>
        <strain evidence="1">G3</strain>
    </source>
</reference>
<protein>
    <submittedName>
        <fullName evidence="1">Uncharacterized protein</fullName>
    </submittedName>
</protein>
<evidence type="ECO:0000313" key="2">
    <source>
        <dbReference type="Proteomes" id="UP000001542"/>
    </source>
</evidence>
<accession>A2EHR5</accession>
<dbReference type="AlphaFoldDB" id="A2EHR5"/>
<dbReference type="EMBL" id="DS113392">
    <property type="protein sequence ID" value="EAY07755.1"/>
    <property type="molecule type" value="Genomic_DNA"/>
</dbReference>
<dbReference type="VEuPathDB" id="TrichDB:TVAG_000390"/>
<dbReference type="Proteomes" id="UP000001542">
    <property type="component" value="Unassembled WGS sequence"/>
</dbReference>
<dbReference type="SMR" id="A2EHR5"/>
<reference evidence="1" key="1">
    <citation type="submission" date="2006-10" db="EMBL/GenBank/DDBJ databases">
        <authorList>
            <person name="Amadeo P."/>
            <person name="Zhao Q."/>
            <person name="Wortman J."/>
            <person name="Fraser-Liggett C."/>
            <person name="Carlton J."/>
        </authorList>
    </citation>
    <scope>NUCLEOTIDE SEQUENCE</scope>
    <source>
        <strain evidence="1">G3</strain>
    </source>
</reference>
<dbReference type="InterPro" id="IPR011989">
    <property type="entry name" value="ARM-like"/>
</dbReference>